<name>A0A1B9BE77_9ACTO</name>
<protein>
    <recommendedName>
        <fullName evidence="6">Sensory transduction regulator</fullName>
    </recommendedName>
</protein>
<dbReference type="RefSeq" id="WP_065414675.1">
    <property type="nucleotide sequence ID" value="NZ_FNAU01000002.1"/>
</dbReference>
<evidence type="ECO:0000313" key="2">
    <source>
        <dbReference type="EMBL" id="SDE08537.1"/>
    </source>
</evidence>
<dbReference type="OrthoDB" id="3266696at2"/>
<dbReference type="EMBL" id="JAWNFU010000001">
    <property type="protein sequence ID" value="MDY5152734.1"/>
    <property type="molecule type" value="Genomic_DNA"/>
</dbReference>
<reference evidence="1" key="4">
    <citation type="submission" date="2023-10" db="EMBL/GenBank/DDBJ databases">
        <title>Whole Genome based description of the genera Actinobaculum and Actinotignum reveals a complex phylogenetic relationship within the species included in the genus Actinotignum.</title>
        <authorList>
            <person name="Jensen C.S."/>
            <person name="Dargis R."/>
            <person name="Kemp M."/>
            <person name="Christensen J.J."/>
        </authorList>
    </citation>
    <scope>NUCLEOTIDE SEQUENCE</scope>
    <source>
        <strain evidence="1">Actinobaculum_suis_CCUG19206T</strain>
    </source>
</reference>
<gene>
    <name evidence="3" type="ORF">NCTC10327_00034</name>
    <name evidence="1" type="ORF">R6G71_01520</name>
    <name evidence="2" type="ORF">SAMN05421878_10228</name>
</gene>
<evidence type="ECO:0000313" key="1">
    <source>
        <dbReference type="EMBL" id="MDY5152734.1"/>
    </source>
</evidence>
<reference evidence="2" key="2">
    <citation type="submission" date="2016-10" db="EMBL/GenBank/DDBJ databases">
        <authorList>
            <person name="Varghese N."/>
            <person name="Submissions S."/>
        </authorList>
    </citation>
    <scope>NUCLEOTIDE SEQUENCE</scope>
    <source>
        <strain evidence="2">DSM 20639</strain>
    </source>
</reference>
<proteinExistence type="predicted"/>
<dbReference type="Proteomes" id="UP001273799">
    <property type="component" value="Unassembled WGS sequence"/>
</dbReference>
<keyword evidence="4" id="KW-1185">Reference proteome</keyword>
<dbReference type="Proteomes" id="UP000269974">
    <property type="component" value="Unassembled WGS sequence"/>
</dbReference>
<dbReference type="AlphaFoldDB" id="A0A1B9BE77"/>
<reference evidence="3 5" key="3">
    <citation type="submission" date="2018-11" db="EMBL/GenBank/DDBJ databases">
        <authorList>
            <consortium name="Pathogen Informatics"/>
        </authorList>
    </citation>
    <scope>NUCLEOTIDE SEQUENCE [LARGE SCALE GENOMIC DNA]</scope>
    <source>
        <strain evidence="3 5">NCTC10327</strain>
    </source>
</reference>
<dbReference type="Proteomes" id="UP000182744">
    <property type="component" value="Unassembled WGS sequence"/>
</dbReference>
<organism evidence="3 5">
    <name type="scientific">Actinobaculum suis</name>
    <dbReference type="NCBI Taxonomy" id="1657"/>
    <lineage>
        <taxon>Bacteria</taxon>
        <taxon>Bacillati</taxon>
        <taxon>Actinomycetota</taxon>
        <taxon>Actinomycetes</taxon>
        <taxon>Actinomycetales</taxon>
        <taxon>Actinomycetaceae</taxon>
        <taxon>Actinobaculum</taxon>
    </lineage>
</organism>
<dbReference type="EMBL" id="FNAU01000002">
    <property type="protein sequence ID" value="SDE08537.1"/>
    <property type="molecule type" value="Genomic_DNA"/>
</dbReference>
<evidence type="ECO:0000313" key="3">
    <source>
        <dbReference type="EMBL" id="VDG75306.1"/>
    </source>
</evidence>
<evidence type="ECO:0000313" key="5">
    <source>
        <dbReference type="Proteomes" id="UP000269974"/>
    </source>
</evidence>
<accession>A0A1B9BE77</accession>
<evidence type="ECO:0008006" key="6">
    <source>
        <dbReference type="Google" id="ProtNLM"/>
    </source>
</evidence>
<sequence>MFKKFREKRRREREENRSNFAELPIKNDSDLREFLVTRFRAKQQEDGVHYAFRVVWKSDDKSQAVLASYAPVPELGDLAYFTAPLVDGPTEGVLRRIMQENARLLEGDLVMFESMLAMRITVPLGEVTGSQLYSQLQHFAAGANSIREQFADEVQSPSLTFGY</sequence>
<reference evidence="4" key="1">
    <citation type="submission" date="2016-10" db="EMBL/GenBank/DDBJ databases">
        <authorList>
            <person name="Varghese N."/>
        </authorList>
    </citation>
    <scope>NUCLEOTIDE SEQUENCE [LARGE SCALE GENOMIC DNA]</scope>
    <source>
        <strain evidence="4">DSM 20639</strain>
    </source>
</reference>
<evidence type="ECO:0000313" key="4">
    <source>
        <dbReference type="Proteomes" id="UP000182744"/>
    </source>
</evidence>
<dbReference type="EMBL" id="UYIO01000001">
    <property type="protein sequence ID" value="VDG75306.1"/>
    <property type="molecule type" value="Genomic_DNA"/>
</dbReference>